<evidence type="ECO:0000313" key="1">
    <source>
        <dbReference type="Proteomes" id="UP000095282"/>
    </source>
</evidence>
<evidence type="ECO:0000313" key="2">
    <source>
        <dbReference type="WBParaSite" id="Csp11.Scaffold629.g10969.t1"/>
    </source>
</evidence>
<reference evidence="2" key="1">
    <citation type="submission" date="2016-11" db="UniProtKB">
        <authorList>
            <consortium name="WormBaseParasite"/>
        </authorList>
    </citation>
    <scope>IDENTIFICATION</scope>
</reference>
<dbReference type="WBParaSite" id="Csp11.Scaffold629.g10969.t1">
    <property type="protein sequence ID" value="Csp11.Scaffold629.g10969.t1"/>
    <property type="gene ID" value="Csp11.Scaffold629.g10969"/>
</dbReference>
<protein>
    <submittedName>
        <fullName evidence="2">RIIa domain-containing protein</fullName>
    </submittedName>
</protein>
<sequence length="103" mass="11908">MVPDEENKALVENIANQIERYILDRIENQRQVRRSQLNDMYVQFIANHPDVEFPPSKVVIQQVHDKLMAEKGIKSRQFSDTILYLDTKAKPFESQGSDTGESS</sequence>
<dbReference type="Proteomes" id="UP000095282">
    <property type="component" value="Unplaced"/>
</dbReference>
<proteinExistence type="predicted"/>
<name>A0A1I7TR87_9PELO</name>
<dbReference type="AlphaFoldDB" id="A0A1I7TR87"/>
<accession>A0A1I7TR87</accession>
<keyword evidence="1" id="KW-1185">Reference proteome</keyword>
<organism evidence="1 2">
    <name type="scientific">Caenorhabditis tropicalis</name>
    <dbReference type="NCBI Taxonomy" id="1561998"/>
    <lineage>
        <taxon>Eukaryota</taxon>
        <taxon>Metazoa</taxon>
        <taxon>Ecdysozoa</taxon>
        <taxon>Nematoda</taxon>
        <taxon>Chromadorea</taxon>
        <taxon>Rhabditida</taxon>
        <taxon>Rhabditina</taxon>
        <taxon>Rhabditomorpha</taxon>
        <taxon>Rhabditoidea</taxon>
        <taxon>Rhabditidae</taxon>
        <taxon>Peloderinae</taxon>
        <taxon>Caenorhabditis</taxon>
    </lineage>
</organism>